<accession>A0ABV0YCD0</accession>
<keyword evidence="2" id="KW-1185">Reference proteome</keyword>
<dbReference type="Proteomes" id="UP001469553">
    <property type="component" value="Unassembled WGS sequence"/>
</dbReference>
<comment type="caution">
    <text evidence="1">The sequence shown here is derived from an EMBL/GenBank/DDBJ whole genome shotgun (WGS) entry which is preliminary data.</text>
</comment>
<gene>
    <name evidence="1" type="ORF">AMECASPLE_012132</name>
</gene>
<sequence>MEEAAQTAQLSVCETTHLPVSYIYQAVLQWLITESCLQSSSGSFVSLDYRQLTESGLPALLRLSILPTWYWNQATDLQEDPERTLAIIHFRTLNQSAVRSRTLGSKLAFSLTLAVLNNLKCLFPVRAARVFLLLFK</sequence>
<protein>
    <submittedName>
        <fullName evidence="1">Uncharacterized protein</fullName>
    </submittedName>
</protein>
<organism evidence="1 2">
    <name type="scientific">Ameca splendens</name>
    <dbReference type="NCBI Taxonomy" id="208324"/>
    <lineage>
        <taxon>Eukaryota</taxon>
        <taxon>Metazoa</taxon>
        <taxon>Chordata</taxon>
        <taxon>Craniata</taxon>
        <taxon>Vertebrata</taxon>
        <taxon>Euteleostomi</taxon>
        <taxon>Actinopterygii</taxon>
        <taxon>Neopterygii</taxon>
        <taxon>Teleostei</taxon>
        <taxon>Neoteleostei</taxon>
        <taxon>Acanthomorphata</taxon>
        <taxon>Ovalentaria</taxon>
        <taxon>Atherinomorphae</taxon>
        <taxon>Cyprinodontiformes</taxon>
        <taxon>Goodeidae</taxon>
        <taxon>Ameca</taxon>
    </lineage>
</organism>
<dbReference type="EMBL" id="JAHRIP010028966">
    <property type="protein sequence ID" value="MEQ2291304.1"/>
    <property type="molecule type" value="Genomic_DNA"/>
</dbReference>
<proteinExistence type="predicted"/>
<evidence type="ECO:0000313" key="2">
    <source>
        <dbReference type="Proteomes" id="UP001469553"/>
    </source>
</evidence>
<reference evidence="1 2" key="1">
    <citation type="submission" date="2021-06" db="EMBL/GenBank/DDBJ databases">
        <authorList>
            <person name="Palmer J.M."/>
        </authorList>
    </citation>
    <scope>NUCLEOTIDE SEQUENCE [LARGE SCALE GENOMIC DNA]</scope>
    <source>
        <strain evidence="1 2">AS_MEX2019</strain>
        <tissue evidence="1">Muscle</tissue>
    </source>
</reference>
<evidence type="ECO:0000313" key="1">
    <source>
        <dbReference type="EMBL" id="MEQ2291304.1"/>
    </source>
</evidence>
<name>A0ABV0YCD0_9TELE</name>